<evidence type="ECO:0000256" key="3">
    <source>
        <dbReference type="ARBA" id="ARBA00023163"/>
    </source>
</evidence>
<gene>
    <name evidence="5" type="ORF">GR183_15440</name>
</gene>
<dbReference type="PANTHER" id="PTHR43537">
    <property type="entry name" value="TRANSCRIPTIONAL REGULATOR, GNTR FAMILY"/>
    <property type="match status" value="1"/>
</dbReference>
<dbReference type="Proteomes" id="UP000433101">
    <property type="component" value="Unassembled WGS sequence"/>
</dbReference>
<evidence type="ECO:0000259" key="4">
    <source>
        <dbReference type="PROSITE" id="PS50949"/>
    </source>
</evidence>
<dbReference type="CDD" id="cd07377">
    <property type="entry name" value="WHTH_GntR"/>
    <property type="match status" value="1"/>
</dbReference>
<dbReference type="InterPro" id="IPR011711">
    <property type="entry name" value="GntR_C"/>
</dbReference>
<keyword evidence="6" id="KW-1185">Reference proteome</keyword>
<dbReference type="Gene3D" id="1.10.10.10">
    <property type="entry name" value="Winged helix-like DNA-binding domain superfamily/Winged helix DNA-binding domain"/>
    <property type="match status" value="1"/>
</dbReference>
<evidence type="ECO:0000313" key="6">
    <source>
        <dbReference type="Proteomes" id="UP000433101"/>
    </source>
</evidence>
<comment type="caution">
    <text evidence="5">The sequence shown here is derived from an EMBL/GenBank/DDBJ whole genome shotgun (WGS) entry which is preliminary data.</text>
</comment>
<dbReference type="SUPFAM" id="SSF46785">
    <property type="entry name" value="Winged helix' DNA-binding domain"/>
    <property type="match status" value="1"/>
</dbReference>
<proteinExistence type="predicted"/>
<feature type="domain" description="HTH gntR-type" evidence="4">
    <location>
        <begin position="3"/>
        <end position="71"/>
    </location>
</feature>
<dbReference type="SMART" id="SM00895">
    <property type="entry name" value="FCD"/>
    <property type="match status" value="1"/>
</dbReference>
<dbReference type="PRINTS" id="PR00035">
    <property type="entry name" value="HTHGNTR"/>
</dbReference>
<dbReference type="Gene3D" id="1.20.120.530">
    <property type="entry name" value="GntR ligand-binding domain-like"/>
    <property type="match status" value="1"/>
</dbReference>
<organism evidence="5 6">
    <name type="scientific">Stappia sediminis</name>
    <dbReference type="NCBI Taxonomy" id="2692190"/>
    <lineage>
        <taxon>Bacteria</taxon>
        <taxon>Pseudomonadati</taxon>
        <taxon>Pseudomonadota</taxon>
        <taxon>Alphaproteobacteria</taxon>
        <taxon>Hyphomicrobiales</taxon>
        <taxon>Stappiaceae</taxon>
        <taxon>Stappia</taxon>
    </lineage>
</organism>
<dbReference type="GO" id="GO:0003700">
    <property type="term" value="F:DNA-binding transcription factor activity"/>
    <property type="evidence" value="ECO:0007669"/>
    <property type="project" value="InterPro"/>
</dbReference>
<keyword evidence="3" id="KW-0804">Transcription</keyword>
<dbReference type="SUPFAM" id="SSF48008">
    <property type="entry name" value="GntR ligand-binding domain-like"/>
    <property type="match status" value="1"/>
</dbReference>
<dbReference type="InterPro" id="IPR008920">
    <property type="entry name" value="TF_FadR/GntR_C"/>
</dbReference>
<keyword evidence="1" id="KW-0805">Transcription regulation</keyword>
<keyword evidence="2" id="KW-0238">DNA-binding</keyword>
<dbReference type="GO" id="GO:0003677">
    <property type="term" value="F:DNA binding"/>
    <property type="evidence" value="ECO:0007669"/>
    <property type="project" value="UniProtKB-KW"/>
</dbReference>
<dbReference type="SMART" id="SM00345">
    <property type="entry name" value="HTH_GNTR"/>
    <property type="match status" value="1"/>
</dbReference>
<evidence type="ECO:0000313" key="5">
    <source>
        <dbReference type="EMBL" id="MXN66307.1"/>
    </source>
</evidence>
<sequence length="237" mass="26714">MRNTKTSTVLTLLRELLHSGGMAVGDRLPPERELARQFSCSRETLRRALLVLEEENEVWRHVGQGTFCGPRPGAALRRESLLVQATSVQELVQARYLIEPAVAAEAARKATAADIAKLNECVAVGRAGHDRFECQQADDIFHRTIAEVAKNPILYSILTFLSEARRRSTWQTQWDRTYRHIGIREFKGQHSDQHQRIVVAIKNRDTKAAEGEMRAHLEAIIEALQLAPGSPRFSDLD</sequence>
<evidence type="ECO:0000256" key="2">
    <source>
        <dbReference type="ARBA" id="ARBA00023125"/>
    </source>
</evidence>
<evidence type="ECO:0000256" key="1">
    <source>
        <dbReference type="ARBA" id="ARBA00023015"/>
    </source>
</evidence>
<dbReference type="PROSITE" id="PS50949">
    <property type="entry name" value="HTH_GNTR"/>
    <property type="match status" value="1"/>
</dbReference>
<name>A0A7X3LWF3_9HYPH</name>
<accession>A0A7X3LWF3</accession>
<dbReference type="AlphaFoldDB" id="A0A7X3LWF3"/>
<protein>
    <submittedName>
        <fullName evidence="5">FCD domain-containing protein</fullName>
    </submittedName>
</protein>
<dbReference type="Pfam" id="PF07729">
    <property type="entry name" value="FCD"/>
    <property type="match status" value="1"/>
</dbReference>
<dbReference type="EMBL" id="WUMV01000007">
    <property type="protein sequence ID" value="MXN66307.1"/>
    <property type="molecule type" value="Genomic_DNA"/>
</dbReference>
<dbReference type="InterPro" id="IPR036388">
    <property type="entry name" value="WH-like_DNA-bd_sf"/>
</dbReference>
<reference evidence="5 6" key="1">
    <citation type="submission" date="2019-12" db="EMBL/GenBank/DDBJ databases">
        <authorList>
            <person name="Li M."/>
        </authorList>
    </citation>
    <scope>NUCLEOTIDE SEQUENCE [LARGE SCALE GENOMIC DNA]</scope>
    <source>
        <strain evidence="5 6">GBMRC 2046</strain>
    </source>
</reference>
<dbReference type="Pfam" id="PF00392">
    <property type="entry name" value="GntR"/>
    <property type="match status" value="1"/>
</dbReference>
<dbReference type="InterPro" id="IPR036390">
    <property type="entry name" value="WH_DNA-bd_sf"/>
</dbReference>
<dbReference type="PANTHER" id="PTHR43537:SF5">
    <property type="entry name" value="UXU OPERON TRANSCRIPTIONAL REGULATOR"/>
    <property type="match status" value="1"/>
</dbReference>
<dbReference type="InterPro" id="IPR000524">
    <property type="entry name" value="Tscrpt_reg_HTH_GntR"/>
</dbReference>